<reference evidence="1 2" key="1">
    <citation type="submission" date="2019-02" db="EMBL/GenBank/DDBJ databases">
        <title>Prokaryotic population dynamics and viral predation in marine succession experiment using metagenomics: the confinement effect.</title>
        <authorList>
            <person name="Haro-Moreno J.M."/>
            <person name="Rodriguez-Valera F."/>
            <person name="Lopez-Perez M."/>
        </authorList>
    </citation>
    <scope>NUCLEOTIDE SEQUENCE [LARGE SCALE GENOMIC DNA]</scope>
    <source>
        <strain evidence="1">MED-G170</strain>
    </source>
</reference>
<proteinExistence type="predicted"/>
<sequence>MAKSLVVGATGLVGSHVLKQLALVEESPIAVLRRTPNDLPDNVMPIEVDFDELLASGDLPHCDHLYLCLGTTIKTAGSQEAFRKIDFDYCLGIAQMAAKSGASVISLVSSVGANASSKNFYLRTKGQLEDAIKLLNFSRINIYRPGLLIGDRQKKRSAEKVGQLLSKVFDPFLIRGLSRYRSIEAALLANTMIDNGNAGKGVNYFHFKNFNTW</sequence>
<gene>
    <name evidence="1" type="ORF">EVB03_01380</name>
</gene>
<dbReference type="InterPro" id="IPR036291">
    <property type="entry name" value="NAD(P)-bd_dom_sf"/>
</dbReference>
<evidence type="ECO:0008006" key="3">
    <source>
        <dbReference type="Google" id="ProtNLM"/>
    </source>
</evidence>
<dbReference type="PANTHER" id="PTHR14097">
    <property type="entry name" value="OXIDOREDUCTASE HTATIP2"/>
    <property type="match status" value="1"/>
</dbReference>
<evidence type="ECO:0000313" key="1">
    <source>
        <dbReference type="EMBL" id="RZO23040.1"/>
    </source>
</evidence>
<dbReference type="SUPFAM" id="SSF51735">
    <property type="entry name" value="NAD(P)-binding Rossmann-fold domains"/>
    <property type="match status" value="1"/>
</dbReference>
<dbReference type="AlphaFoldDB" id="A0A520MPC0"/>
<comment type="caution">
    <text evidence="1">The sequence shown here is derived from an EMBL/GenBank/DDBJ whole genome shotgun (WGS) entry which is preliminary data.</text>
</comment>
<organism evidence="1 2">
    <name type="scientific">SAR92 clade bacterium</name>
    <dbReference type="NCBI Taxonomy" id="2315479"/>
    <lineage>
        <taxon>Bacteria</taxon>
        <taxon>Pseudomonadati</taxon>
        <taxon>Pseudomonadota</taxon>
        <taxon>Gammaproteobacteria</taxon>
        <taxon>Cellvibrionales</taxon>
        <taxon>Porticoccaceae</taxon>
        <taxon>SAR92 clade</taxon>
    </lineage>
</organism>
<protein>
    <recommendedName>
        <fullName evidence="3">NAD-dependent epimerase/dehydratase family protein</fullName>
    </recommendedName>
</protein>
<name>A0A520MPC0_9GAMM</name>
<accession>A0A520MPC0</accession>
<dbReference type="Proteomes" id="UP000315889">
    <property type="component" value="Unassembled WGS sequence"/>
</dbReference>
<dbReference type="Gene3D" id="3.40.50.720">
    <property type="entry name" value="NAD(P)-binding Rossmann-like Domain"/>
    <property type="match status" value="1"/>
</dbReference>
<dbReference type="PANTHER" id="PTHR14097:SF7">
    <property type="entry name" value="OXIDOREDUCTASE HTATIP2"/>
    <property type="match status" value="1"/>
</dbReference>
<dbReference type="EMBL" id="SHBP01000001">
    <property type="protein sequence ID" value="RZO23040.1"/>
    <property type="molecule type" value="Genomic_DNA"/>
</dbReference>
<evidence type="ECO:0000313" key="2">
    <source>
        <dbReference type="Proteomes" id="UP000315889"/>
    </source>
</evidence>